<feature type="domain" description="Heterokaryon incompatibility" evidence="1">
    <location>
        <begin position="243"/>
        <end position="389"/>
    </location>
</feature>
<name>A0ABR1YAR4_9PEZI</name>
<proteinExistence type="predicted"/>
<protein>
    <submittedName>
        <fullName evidence="2">Heterokaryon incompatibility protein-domain-containing protein</fullName>
    </submittedName>
</protein>
<dbReference type="InterPro" id="IPR010730">
    <property type="entry name" value="HET"/>
</dbReference>
<reference evidence="2 3" key="1">
    <citation type="submission" date="2024-04" db="EMBL/GenBank/DDBJ databases">
        <title>Phyllosticta paracitricarpa is synonymous to the EU quarantine fungus P. citricarpa based on phylogenomic analyses.</title>
        <authorList>
            <consortium name="Lawrence Berkeley National Laboratory"/>
            <person name="Van Ingen-Buijs V.A."/>
            <person name="Van Westerhoven A.C."/>
            <person name="Haridas S."/>
            <person name="Skiadas P."/>
            <person name="Martin F."/>
            <person name="Groenewald J.Z."/>
            <person name="Crous P.W."/>
            <person name="Seidl M.F."/>
        </authorList>
    </citation>
    <scope>NUCLEOTIDE SEQUENCE [LARGE SCALE GENOMIC DNA]</scope>
    <source>
        <strain evidence="2 3">CBS 123374</strain>
    </source>
</reference>
<evidence type="ECO:0000313" key="2">
    <source>
        <dbReference type="EMBL" id="KAK8223351.1"/>
    </source>
</evidence>
<dbReference type="PANTHER" id="PTHR33112">
    <property type="entry name" value="DOMAIN PROTEIN, PUTATIVE-RELATED"/>
    <property type="match status" value="1"/>
</dbReference>
<dbReference type="Pfam" id="PF06985">
    <property type="entry name" value="HET"/>
    <property type="match status" value="1"/>
</dbReference>
<dbReference type="Proteomes" id="UP001492380">
    <property type="component" value="Unassembled WGS sequence"/>
</dbReference>
<organism evidence="2 3">
    <name type="scientific">Phyllosticta capitalensis</name>
    <dbReference type="NCBI Taxonomy" id="121624"/>
    <lineage>
        <taxon>Eukaryota</taxon>
        <taxon>Fungi</taxon>
        <taxon>Dikarya</taxon>
        <taxon>Ascomycota</taxon>
        <taxon>Pezizomycotina</taxon>
        <taxon>Dothideomycetes</taxon>
        <taxon>Dothideomycetes incertae sedis</taxon>
        <taxon>Botryosphaeriales</taxon>
        <taxon>Phyllostictaceae</taxon>
        <taxon>Phyllosticta</taxon>
    </lineage>
</organism>
<evidence type="ECO:0000313" key="3">
    <source>
        <dbReference type="Proteomes" id="UP001492380"/>
    </source>
</evidence>
<comment type="caution">
    <text evidence="2">The sequence shown here is derived from an EMBL/GenBank/DDBJ whole genome shotgun (WGS) entry which is preliminary data.</text>
</comment>
<evidence type="ECO:0000259" key="1">
    <source>
        <dbReference type="Pfam" id="PF06985"/>
    </source>
</evidence>
<sequence>MEPCKLCATIPFDNLPPFPKPTGWSRVADHDDMPELLYRNFSEDDSIAWNVPKDPLGFPYHENLGALAESAADCPLCSIVQAGVVRWKELYHEAIRTPSFIEFHGEQWTIPERAKLWLTKRPTGAAGFVVLARNLNNPKDGIFLLTGVSLSVKSDSPLASRFPLRPVEVDAGSASCLDIAKSWLEHCVENHTGATLQDKLVQRGQLAQELDAKDPPLPTRVLEIDSDIETIRLLDGVGLSGRYACLSYCWGSSRAFTLTRGSIEARKSGIAVSELPKSIHDAVLIARHLGLRYLWVDSLCICQDDVDDWAQQSAYMNDIYSNSRLVIAATHAADKSDGCFNQREQRPTALINCPGLENVYAQMLFPGHENGFASFDSEPLSQRGWALQERVLARRILHYNTRQMYFECDHGVVGEDGCGSDSRYCSEQGLDAQPSKDFHLWNSILEAYGPRKLSKRTDKLPAMSGLASLFKKRFQAEYIAGLWSHKLISGLAWQGLGGEKPSSPEYTGPSWSWASFDGIAAGHVASRDYWIAVASVVEWHTELKERANPYGEVKDAWIRIHAPMTELFLSNKETIDHEVRLRRVGYTPLPRFCTKYSDDEDGSMVRLNYEEDNMSKGWLEWEMHVLLLQEKPRRQKSDNCGETSGDVLCYGMVVRRIEVGQESQFERVGWTFLGGNEAVGLRDEEQNWATIKLV</sequence>
<accession>A0ABR1YAR4</accession>
<dbReference type="PANTHER" id="PTHR33112:SF16">
    <property type="entry name" value="HETEROKARYON INCOMPATIBILITY DOMAIN-CONTAINING PROTEIN"/>
    <property type="match status" value="1"/>
</dbReference>
<keyword evidence="3" id="KW-1185">Reference proteome</keyword>
<dbReference type="EMBL" id="JBBWRZ010000014">
    <property type="protein sequence ID" value="KAK8223351.1"/>
    <property type="molecule type" value="Genomic_DNA"/>
</dbReference>
<gene>
    <name evidence="2" type="ORF">HDK90DRAFT_118816</name>
</gene>